<keyword evidence="2" id="KW-1185">Reference proteome</keyword>
<evidence type="ECO:0008006" key="3">
    <source>
        <dbReference type="Google" id="ProtNLM"/>
    </source>
</evidence>
<reference evidence="1" key="1">
    <citation type="submission" date="2021-03" db="EMBL/GenBank/DDBJ databases">
        <authorList>
            <person name="Tagirdzhanova G."/>
        </authorList>
    </citation>
    <scope>NUCLEOTIDE SEQUENCE</scope>
</reference>
<name>A0A8H3PI10_9LECA</name>
<dbReference type="InterPro" id="IPR032710">
    <property type="entry name" value="NTF2-like_dom_sf"/>
</dbReference>
<sequence>MTRSKYRQQNAKRIKAKEYGMKALGHVHPEHDYIVARQERYIAAWKSGSPDKIMAFMDSKELHYSVPAMGHEGLSHSATKELFAKNVSGFHDLDIKTRSLHGHKHFTTWEWTLTCKGGVGSNGERLSIEDASPKEMIGCNLMWWNNDDKIIRNHEYGQLIE</sequence>
<dbReference type="EMBL" id="CAJPDS010000161">
    <property type="protein sequence ID" value="CAF9940744.1"/>
    <property type="molecule type" value="Genomic_DNA"/>
</dbReference>
<evidence type="ECO:0000313" key="1">
    <source>
        <dbReference type="EMBL" id="CAF9940744.1"/>
    </source>
</evidence>
<dbReference type="AlphaFoldDB" id="A0A8H3PI10"/>
<proteinExistence type="predicted"/>
<dbReference type="Proteomes" id="UP000664521">
    <property type="component" value="Unassembled WGS sequence"/>
</dbReference>
<accession>A0A8H3PI10</accession>
<dbReference type="OrthoDB" id="5305593at2759"/>
<evidence type="ECO:0000313" key="2">
    <source>
        <dbReference type="Proteomes" id="UP000664521"/>
    </source>
</evidence>
<dbReference type="Gene3D" id="3.10.450.50">
    <property type="match status" value="1"/>
</dbReference>
<comment type="caution">
    <text evidence="1">The sequence shown here is derived from an EMBL/GenBank/DDBJ whole genome shotgun (WGS) entry which is preliminary data.</text>
</comment>
<dbReference type="SUPFAM" id="SSF54427">
    <property type="entry name" value="NTF2-like"/>
    <property type="match status" value="1"/>
</dbReference>
<organism evidence="1 2">
    <name type="scientific">Heterodermia speciosa</name>
    <dbReference type="NCBI Taxonomy" id="116794"/>
    <lineage>
        <taxon>Eukaryota</taxon>
        <taxon>Fungi</taxon>
        <taxon>Dikarya</taxon>
        <taxon>Ascomycota</taxon>
        <taxon>Pezizomycotina</taxon>
        <taxon>Lecanoromycetes</taxon>
        <taxon>OSLEUM clade</taxon>
        <taxon>Lecanoromycetidae</taxon>
        <taxon>Caliciales</taxon>
        <taxon>Physciaceae</taxon>
        <taxon>Heterodermia</taxon>
    </lineage>
</organism>
<protein>
    <recommendedName>
        <fullName evidence="3">SnoaL-like domain-containing protein</fullName>
    </recommendedName>
</protein>
<gene>
    <name evidence="1" type="ORF">HETSPECPRED_002632</name>
</gene>